<dbReference type="Pfam" id="PF04851">
    <property type="entry name" value="ResIII"/>
    <property type="match status" value="1"/>
</dbReference>
<keyword evidence="4" id="KW-1185">Reference proteome</keyword>
<dbReference type="SUPFAM" id="SSF52540">
    <property type="entry name" value="P-loop containing nucleoside triphosphate hydrolases"/>
    <property type="match status" value="2"/>
</dbReference>
<evidence type="ECO:0000259" key="1">
    <source>
        <dbReference type="PROSITE" id="PS51192"/>
    </source>
</evidence>
<comment type="caution">
    <text evidence="3">The sequence shown here is derived from an EMBL/GenBank/DDBJ whole genome shotgun (WGS) entry which is preliminary data.</text>
</comment>
<dbReference type="PANTHER" id="PTHR47396:SF1">
    <property type="entry name" value="ATP-DEPENDENT HELICASE IRC3-RELATED"/>
    <property type="match status" value="1"/>
</dbReference>
<dbReference type="InterPro" id="IPR027417">
    <property type="entry name" value="P-loop_NTPase"/>
</dbReference>
<dbReference type="Gene3D" id="3.90.1570.30">
    <property type="match status" value="1"/>
</dbReference>
<dbReference type="Pfam" id="PF08463">
    <property type="entry name" value="EcoEI_R_C"/>
    <property type="match status" value="1"/>
</dbReference>
<dbReference type="InterPro" id="IPR050742">
    <property type="entry name" value="Helicase_Restrict-Modif_Enz"/>
</dbReference>
<feature type="domain" description="Helicase ATP-binding" evidence="1">
    <location>
        <begin position="180"/>
        <end position="354"/>
    </location>
</feature>
<dbReference type="Pfam" id="PF00271">
    <property type="entry name" value="Helicase_C"/>
    <property type="match status" value="1"/>
</dbReference>
<dbReference type="SMART" id="SM00487">
    <property type="entry name" value="DEXDc"/>
    <property type="match status" value="1"/>
</dbReference>
<dbReference type="CDD" id="cd18799">
    <property type="entry name" value="SF2_C_EcoAI-like"/>
    <property type="match status" value="1"/>
</dbReference>
<dbReference type="CDD" id="cd18032">
    <property type="entry name" value="DEXHc_RE_I_III_res"/>
    <property type="match status" value="1"/>
</dbReference>
<gene>
    <name evidence="3" type="ORF">B0H50_10444</name>
</gene>
<proteinExistence type="predicted"/>
<organism evidence="3 4">
    <name type="scientific">Hallerella porci</name>
    <dbReference type="NCBI Taxonomy" id="1945871"/>
    <lineage>
        <taxon>Bacteria</taxon>
        <taxon>Pseudomonadati</taxon>
        <taxon>Fibrobacterota</taxon>
        <taxon>Fibrobacteria</taxon>
        <taxon>Fibrobacterales</taxon>
        <taxon>Fibrobacteraceae</taxon>
        <taxon>Hallerella</taxon>
    </lineage>
</organism>
<dbReference type="PROSITE" id="PS51192">
    <property type="entry name" value="HELICASE_ATP_BIND_1"/>
    <property type="match status" value="1"/>
</dbReference>
<evidence type="ECO:0000313" key="3">
    <source>
        <dbReference type="EMBL" id="PWL03620.1"/>
    </source>
</evidence>
<reference evidence="3 4" key="1">
    <citation type="submission" date="2018-05" db="EMBL/GenBank/DDBJ databases">
        <title>Animal gut microbial communities from fecal samples from Wisconsin, USA.</title>
        <authorList>
            <person name="Neumann A."/>
        </authorList>
    </citation>
    <scope>NUCLEOTIDE SEQUENCE [LARGE SCALE GENOMIC DNA]</scope>
    <source>
        <strain evidence="3 4">UWS4</strain>
    </source>
</reference>
<dbReference type="InterPro" id="IPR006935">
    <property type="entry name" value="Helicase/UvrB_N"/>
</dbReference>
<dbReference type="InterPro" id="IPR013670">
    <property type="entry name" value="EcoEI_R_C_dom"/>
</dbReference>
<evidence type="ECO:0000313" key="4">
    <source>
        <dbReference type="Proteomes" id="UP000245523"/>
    </source>
</evidence>
<dbReference type="InterPro" id="IPR029464">
    <property type="entry name" value="HSDR_N"/>
</dbReference>
<dbReference type="InterPro" id="IPR001650">
    <property type="entry name" value="Helicase_C-like"/>
</dbReference>
<sequence>MAANDKLSEEDIKNRFITPAIESKGWNKNAIRMEFKLTDGKINIRGNKAQREKAKFADYVLFLNPGNPIAIVEAKDETYGIAHGLQQAIAYAQMLEVPFAYSSNGHGFVEHDFLTGKERELKMDEFPTYDELCKRFKGEIHDGKGLAKLEEKIIDEPYCTGQGINSPRYYQRNAINKTLAAIAQGKNRALLVMATGTGKTYTAFQIVYRLLKSGLKKKILYLADRNILVDQSIVQDFKPLEKVIWKVQLNKADISKASSYQVYFALYQQLLGIKETDDDIENEKYSERYKEFFAPDFFDFIIVDECHRGSAKADSNWRKILEYFSKATQLGMTATSKETAYQSNIGYFGEPVYTYSLNDGIEDGFLAPFKFINLSLNISDGWRPCKGQLDANGNEIPDRIYNNKDFDYGIVIEDRTREVAKTITDYLKFTGDRFAKTIVFCANEDHADRMRKELVNENADQCKINSDYVVRITGSDAEGKSKLKEFISVTQKYPVIATTSKLLSTGVDCKMVKLIVLDQNISSMTEFKQIVGRGTRIREAEGKLSFAIMDLRNMRSMFLDPKWDGPAEQDENFSNEPCPKCGKYPCECPKENENEPCKVCGKFPCECNNPKPYQWIVDKNGCKAQVVNEEVATYDSNGSLLRTETIIDYTKRNILNEFANLNFFEKEWKSKKRKKEIIDMFKEKGIDLFALKEQQNMQDIDIYDFMCHLAFNKKTLTRKERANHVKKKDFFSKYGDKAREVLEALLERYINYNITEIEDLKILDNDPFRKFGSKKAIVNLFGSKDGYLLAVKELEDLIYEAA</sequence>
<accession>A0ABX5LQJ5</accession>
<name>A0ABX5LQJ5_9BACT</name>
<dbReference type="Proteomes" id="UP000245523">
    <property type="component" value="Unassembled WGS sequence"/>
</dbReference>
<dbReference type="InterPro" id="IPR014001">
    <property type="entry name" value="Helicase_ATP-bd"/>
</dbReference>
<dbReference type="RefSeq" id="WP_109587270.1">
    <property type="nucleotide sequence ID" value="NZ_QGHD01000004.1"/>
</dbReference>
<dbReference type="Pfam" id="PF13588">
    <property type="entry name" value="HSDR_N_2"/>
    <property type="match status" value="1"/>
</dbReference>
<dbReference type="NCBIfam" id="NF046051">
    <property type="entry name" value="restrict_EcoAI"/>
    <property type="match status" value="1"/>
</dbReference>
<feature type="domain" description="Helicase C-terminal" evidence="2">
    <location>
        <begin position="422"/>
        <end position="574"/>
    </location>
</feature>
<protein>
    <submittedName>
        <fullName evidence="3">Type I restriction enzyme R subunit</fullName>
    </submittedName>
</protein>
<dbReference type="Gene3D" id="3.40.50.300">
    <property type="entry name" value="P-loop containing nucleotide triphosphate hydrolases"/>
    <property type="match status" value="2"/>
</dbReference>
<dbReference type="EMBL" id="QGHD01000004">
    <property type="protein sequence ID" value="PWL03620.1"/>
    <property type="molecule type" value="Genomic_DNA"/>
</dbReference>
<dbReference type="PANTHER" id="PTHR47396">
    <property type="entry name" value="TYPE I RESTRICTION ENZYME ECOKI R PROTEIN"/>
    <property type="match status" value="1"/>
</dbReference>
<evidence type="ECO:0000259" key="2">
    <source>
        <dbReference type="PROSITE" id="PS51194"/>
    </source>
</evidence>
<dbReference type="PROSITE" id="PS51194">
    <property type="entry name" value="HELICASE_CTER"/>
    <property type="match status" value="1"/>
</dbReference>